<evidence type="ECO:0000313" key="1">
    <source>
        <dbReference type="EMBL" id="NML92371.1"/>
    </source>
</evidence>
<sequence length="46" mass="5107">METDKVISGKGAVAVKRQNDFLEKLRLDRAAREASSKGRDSRTLSD</sequence>
<keyword evidence="2" id="KW-1185">Reference proteome</keyword>
<reference evidence="1 2" key="1">
    <citation type="submission" date="2020-04" db="EMBL/GenBank/DDBJ databases">
        <title>Novosphingobium sp. TW-4 isolated from soil.</title>
        <authorList>
            <person name="Dahal R.H."/>
            <person name="Chaudhary D.K."/>
        </authorList>
    </citation>
    <scope>NUCLEOTIDE SEQUENCE [LARGE SCALE GENOMIC DNA]</scope>
    <source>
        <strain evidence="1 2">TW-4</strain>
    </source>
</reference>
<dbReference type="RefSeq" id="WP_169491622.1">
    <property type="nucleotide sequence ID" value="NZ_JABBGM010000001.1"/>
</dbReference>
<proteinExistence type="predicted"/>
<dbReference type="Proteomes" id="UP000583556">
    <property type="component" value="Unassembled WGS sequence"/>
</dbReference>
<dbReference type="AlphaFoldDB" id="A0A7Y0BM77"/>
<protein>
    <submittedName>
        <fullName evidence="1">Uncharacterized protein</fullName>
    </submittedName>
</protein>
<comment type="caution">
    <text evidence="1">The sequence shown here is derived from an EMBL/GenBank/DDBJ whole genome shotgun (WGS) entry which is preliminary data.</text>
</comment>
<accession>A0A7Y0BM77</accession>
<name>A0A7Y0BM77_9SPHN</name>
<gene>
    <name evidence="1" type="ORF">HHL27_01645</name>
</gene>
<dbReference type="EMBL" id="JABBGM010000001">
    <property type="protein sequence ID" value="NML92371.1"/>
    <property type="molecule type" value="Genomic_DNA"/>
</dbReference>
<evidence type="ECO:0000313" key="2">
    <source>
        <dbReference type="Proteomes" id="UP000583556"/>
    </source>
</evidence>
<organism evidence="1 2">
    <name type="scientific">Novosphingobium olei</name>
    <dbReference type="NCBI Taxonomy" id="2728851"/>
    <lineage>
        <taxon>Bacteria</taxon>
        <taxon>Pseudomonadati</taxon>
        <taxon>Pseudomonadota</taxon>
        <taxon>Alphaproteobacteria</taxon>
        <taxon>Sphingomonadales</taxon>
        <taxon>Sphingomonadaceae</taxon>
        <taxon>Novosphingobium</taxon>
    </lineage>
</organism>